<evidence type="ECO:0000313" key="9">
    <source>
        <dbReference type="EMBL" id="GAA0170474.1"/>
    </source>
</evidence>
<dbReference type="AlphaFoldDB" id="A0AAV3R2A9"/>
<dbReference type="Proteomes" id="UP001454036">
    <property type="component" value="Unassembled WGS sequence"/>
</dbReference>
<evidence type="ECO:0000256" key="5">
    <source>
        <dbReference type="ARBA" id="ARBA00023163"/>
    </source>
</evidence>
<evidence type="ECO:0000256" key="6">
    <source>
        <dbReference type="ARBA" id="ARBA00023242"/>
    </source>
</evidence>
<dbReference type="GO" id="GO:0003700">
    <property type="term" value="F:DNA-binding transcription factor activity"/>
    <property type="evidence" value="ECO:0007669"/>
    <property type="project" value="InterPro"/>
</dbReference>
<dbReference type="PANTHER" id="PTHR31677:SF222">
    <property type="entry name" value="AP2_ERF DOMAIN-CONTAINING TRANSCRIPTION FACTOR"/>
    <property type="match status" value="1"/>
</dbReference>
<evidence type="ECO:0000256" key="7">
    <source>
        <dbReference type="SAM" id="MobiDB-lite"/>
    </source>
</evidence>
<dbReference type="GO" id="GO:0003677">
    <property type="term" value="F:DNA binding"/>
    <property type="evidence" value="ECO:0007669"/>
    <property type="project" value="UniProtKB-KW"/>
</dbReference>
<dbReference type="EMBL" id="BAABME010007262">
    <property type="protein sequence ID" value="GAA0170474.1"/>
    <property type="molecule type" value="Genomic_DNA"/>
</dbReference>
<organism evidence="9 10">
    <name type="scientific">Lithospermum erythrorhizon</name>
    <name type="common">Purple gromwell</name>
    <name type="synonym">Lithospermum officinale var. erythrorhizon</name>
    <dbReference type="NCBI Taxonomy" id="34254"/>
    <lineage>
        <taxon>Eukaryota</taxon>
        <taxon>Viridiplantae</taxon>
        <taxon>Streptophyta</taxon>
        <taxon>Embryophyta</taxon>
        <taxon>Tracheophyta</taxon>
        <taxon>Spermatophyta</taxon>
        <taxon>Magnoliopsida</taxon>
        <taxon>eudicotyledons</taxon>
        <taxon>Gunneridae</taxon>
        <taxon>Pentapetalae</taxon>
        <taxon>asterids</taxon>
        <taxon>lamiids</taxon>
        <taxon>Boraginales</taxon>
        <taxon>Boraginaceae</taxon>
        <taxon>Boraginoideae</taxon>
        <taxon>Lithospermeae</taxon>
        <taxon>Lithospermum</taxon>
    </lineage>
</organism>
<reference evidence="9 10" key="1">
    <citation type="submission" date="2024-01" db="EMBL/GenBank/DDBJ databases">
        <title>The complete chloroplast genome sequence of Lithospermum erythrorhizon: insights into the phylogenetic relationship among Boraginaceae species and the maternal lineages of purple gromwells.</title>
        <authorList>
            <person name="Okada T."/>
            <person name="Watanabe K."/>
        </authorList>
    </citation>
    <scope>NUCLEOTIDE SEQUENCE [LARGE SCALE GENOMIC DNA]</scope>
</reference>
<accession>A0AAV3R2A9</accession>
<evidence type="ECO:0000256" key="3">
    <source>
        <dbReference type="ARBA" id="ARBA00023015"/>
    </source>
</evidence>
<dbReference type="PANTHER" id="PTHR31677">
    <property type="entry name" value="AP2 DOMAIN CLASS TRANSCRIPTION FACTOR"/>
    <property type="match status" value="1"/>
</dbReference>
<evidence type="ECO:0000256" key="2">
    <source>
        <dbReference type="ARBA" id="ARBA00022745"/>
    </source>
</evidence>
<comment type="caution">
    <text evidence="9">The sequence shown here is derived from an EMBL/GenBank/DDBJ whole genome shotgun (WGS) entry which is preliminary data.</text>
</comment>
<sequence length="365" mass="41620">MLLPNQSMRSGKKKSIHKNLQENKSKNIDEQVDIYVDDGVSTTSRKMVGVTKRNSGKYFVSIHDRIRKKDLCLGTYESPEEASKVYWEKKKELEKEFEALAKNEVLVNNNKRTSEYVGVSKRDSGKFAAHIRDPIRKKKLYLGAFDSEQEASKVYLAKKEELEKEAMGNKSVRWCWKRECRKPTSLQIRKRRNFDDYGNLKSSMDIDDLDSHNGDNASIDHVEIAENSSENNDHLCSGYNEACSKRFDDKSHSLNEESVTCKVTGTNLPMLEENNDGPCSFNQECSIDEIDHYYLDFCHEGIVSMEARVSKQDLLIEGNGEEKELIVIDADAKILLRTNSGTPVMDCNGFLLGEYSCIDDLSLSF</sequence>
<dbReference type="InterPro" id="IPR036955">
    <property type="entry name" value="AP2/ERF_dom_sf"/>
</dbReference>
<feature type="domain" description="AP2/ERF" evidence="8">
    <location>
        <begin position="115"/>
        <end position="155"/>
    </location>
</feature>
<keyword evidence="2" id="KW-0936">Ethylene signaling pathway</keyword>
<evidence type="ECO:0000259" key="8">
    <source>
        <dbReference type="PROSITE" id="PS51032"/>
    </source>
</evidence>
<proteinExistence type="predicted"/>
<dbReference type="PROSITE" id="PS51032">
    <property type="entry name" value="AP2_ERF"/>
    <property type="match status" value="1"/>
</dbReference>
<keyword evidence="6" id="KW-0539">Nucleus</keyword>
<keyword evidence="5" id="KW-0804">Transcription</keyword>
<dbReference type="Gene3D" id="3.30.730.10">
    <property type="entry name" value="AP2/ERF domain"/>
    <property type="match status" value="2"/>
</dbReference>
<comment type="subcellular location">
    <subcellularLocation>
        <location evidence="1">Nucleus</location>
    </subcellularLocation>
</comment>
<evidence type="ECO:0000313" key="10">
    <source>
        <dbReference type="Proteomes" id="UP001454036"/>
    </source>
</evidence>
<dbReference type="CDD" id="cd00018">
    <property type="entry name" value="AP2"/>
    <property type="match status" value="1"/>
</dbReference>
<keyword evidence="4" id="KW-0238">DNA-binding</keyword>
<evidence type="ECO:0000256" key="4">
    <source>
        <dbReference type="ARBA" id="ARBA00023125"/>
    </source>
</evidence>
<dbReference type="GO" id="GO:0005634">
    <property type="term" value="C:nucleus"/>
    <property type="evidence" value="ECO:0007669"/>
    <property type="project" value="UniProtKB-SubCell"/>
</dbReference>
<feature type="region of interest" description="Disordered" evidence="7">
    <location>
        <begin position="1"/>
        <end position="23"/>
    </location>
</feature>
<dbReference type="InterPro" id="IPR001471">
    <property type="entry name" value="AP2/ERF_dom"/>
</dbReference>
<evidence type="ECO:0000256" key="1">
    <source>
        <dbReference type="ARBA" id="ARBA00004123"/>
    </source>
</evidence>
<keyword evidence="10" id="KW-1185">Reference proteome</keyword>
<dbReference type="InterPro" id="IPR016177">
    <property type="entry name" value="DNA-bd_dom_sf"/>
</dbReference>
<protein>
    <recommendedName>
        <fullName evidence="8">AP2/ERF domain-containing protein</fullName>
    </recommendedName>
</protein>
<dbReference type="SMART" id="SM00380">
    <property type="entry name" value="AP2"/>
    <property type="match status" value="2"/>
</dbReference>
<name>A0AAV3R2A9_LITER</name>
<dbReference type="GO" id="GO:0009873">
    <property type="term" value="P:ethylene-activated signaling pathway"/>
    <property type="evidence" value="ECO:0007669"/>
    <property type="project" value="UniProtKB-KW"/>
</dbReference>
<gene>
    <name evidence="9" type="ORF">LIER_24723</name>
</gene>
<dbReference type="SUPFAM" id="SSF54171">
    <property type="entry name" value="DNA-binding domain"/>
    <property type="match status" value="2"/>
</dbReference>
<keyword evidence="3" id="KW-0805">Transcription regulation</keyword>